<dbReference type="EMBL" id="OW240917">
    <property type="protein sequence ID" value="CAH2300696.1"/>
    <property type="molecule type" value="Genomic_DNA"/>
</dbReference>
<organism evidence="2 3">
    <name type="scientific">Pelobates cultripes</name>
    <name type="common">Western spadefoot toad</name>
    <dbReference type="NCBI Taxonomy" id="61616"/>
    <lineage>
        <taxon>Eukaryota</taxon>
        <taxon>Metazoa</taxon>
        <taxon>Chordata</taxon>
        <taxon>Craniata</taxon>
        <taxon>Vertebrata</taxon>
        <taxon>Euteleostomi</taxon>
        <taxon>Amphibia</taxon>
        <taxon>Batrachia</taxon>
        <taxon>Anura</taxon>
        <taxon>Pelobatoidea</taxon>
        <taxon>Pelobatidae</taxon>
        <taxon>Pelobates</taxon>
    </lineage>
</organism>
<evidence type="ECO:0000256" key="1">
    <source>
        <dbReference type="SAM" id="MobiDB-lite"/>
    </source>
</evidence>
<sequence>MQLLRERWLSLLSEAKHVAGNLEIPTVLKTQRSRQRQKKQHTELGSEDQESEEDFKVNVFFVALESVISELNQRFNSMENVCSLFAPILKLRAISDEELVTSTENLISKYPEDLTVSLLSEIQHLHKVFDDTFASSLGPLDLLKSIYKLQLEGIFGEV</sequence>
<gene>
    <name evidence="2" type="ORF">PECUL_23A042439</name>
</gene>
<protein>
    <submittedName>
        <fullName evidence="2">Uncharacterized protein</fullName>
    </submittedName>
</protein>
<accession>A0AAD1SKT7</accession>
<keyword evidence="3" id="KW-1185">Reference proteome</keyword>
<reference evidence="2" key="1">
    <citation type="submission" date="2022-03" db="EMBL/GenBank/DDBJ databases">
        <authorList>
            <person name="Alioto T."/>
            <person name="Alioto T."/>
            <person name="Gomez Garrido J."/>
        </authorList>
    </citation>
    <scope>NUCLEOTIDE SEQUENCE</scope>
</reference>
<dbReference type="AlphaFoldDB" id="A0AAD1SKT7"/>
<proteinExistence type="predicted"/>
<evidence type="ECO:0000313" key="2">
    <source>
        <dbReference type="EMBL" id="CAH2300696.1"/>
    </source>
</evidence>
<feature type="region of interest" description="Disordered" evidence="1">
    <location>
        <begin position="30"/>
        <end position="50"/>
    </location>
</feature>
<dbReference type="Proteomes" id="UP001295444">
    <property type="component" value="Chromosome 06"/>
</dbReference>
<evidence type="ECO:0000313" key="3">
    <source>
        <dbReference type="Proteomes" id="UP001295444"/>
    </source>
</evidence>
<name>A0AAD1SKT7_PELCU</name>